<dbReference type="Proteomes" id="UP000250235">
    <property type="component" value="Unassembled WGS sequence"/>
</dbReference>
<organism evidence="2 3">
    <name type="scientific">Dorcoceras hygrometricum</name>
    <dbReference type="NCBI Taxonomy" id="472368"/>
    <lineage>
        <taxon>Eukaryota</taxon>
        <taxon>Viridiplantae</taxon>
        <taxon>Streptophyta</taxon>
        <taxon>Embryophyta</taxon>
        <taxon>Tracheophyta</taxon>
        <taxon>Spermatophyta</taxon>
        <taxon>Magnoliopsida</taxon>
        <taxon>eudicotyledons</taxon>
        <taxon>Gunneridae</taxon>
        <taxon>Pentapetalae</taxon>
        <taxon>asterids</taxon>
        <taxon>lamiids</taxon>
        <taxon>Lamiales</taxon>
        <taxon>Gesneriaceae</taxon>
        <taxon>Didymocarpoideae</taxon>
        <taxon>Trichosporeae</taxon>
        <taxon>Loxocarpinae</taxon>
        <taxon>Dorcoceras</taxon>
    </lineage>
</organism>
<keyword evidence="3" id="KW-1185">Reference proteome</keyword>
<gene>
    <name evidence="2" type="ORF">F511_17510</name>
</gene>
<dbReference type="EMBL" id="KQ993862">
    <property type="protein sequence ID" value="KZV48428.1"/>
    <property type="molecule type" value="Genomic_DNA"/>
</dbReference>
<name>A0A2Z7CNR7_9LAMI</name>
<accession>A0A2Z7CNR7</accession>
<proteinExistence type="predicted"/>
<evidence type="ECO:0000313" key="3">
    <source>
        <dbReference type="Proteomes" id="UP000250235"/>
    </source>
</evidence>
<feature type="compositionally biased region" description="Low complexity" evidence="1">
    <location>
        <begin position="21"/>
        <end position="44"/>
    </location>
</feature>
<evidence type="ECO:0000313" key="2">
    <source>
        <dbReference type="EMBL" id="KZV48428.1"/>
    </source>
</evidence>
<sequence length="102" mass="10724">MASGGVHVLSGSGMSCPTPQLGSLSRNTSMSSSNSSTSDGYSRRSSPKIRRAPAAPIPRSQSVPIGRIDEDKCCDFRLDDQPLVAYPKSRSCVATGGSKITY</sequence>
<feature type="region of interest" description="Disordered" evidence="1">
    <location>
        <begin position="1"/>
        <end position="64"/>
    </location>
</feature>
<evidence type="ECO:0000256" key="1">
    <source>
        <dbReference type="SAM" id="MobiDB-lite"/>
    </source>
</evidence>
<dbReference type="AlphaFoldDB" id="A0A2Z7CNR7"/>
<dbReference type="OrthoDB" id="694638at2759"/>
<protein>
    <submittedName>
        <fullName evidence="2">Uncharacterized protein</fullName>
    </submittedName>
</protein>
<reference evidence="2 3" key="1">
    <citation type="journal article" date="2015" name="Proc. Natl. Acad. Sci. U.S.A.">
        <title>The resurrection genome of Boea hygrometrica: A blueprint for survival of dehydration.</title>
        <authorList>
            <person name="Xiao L."/>
            <person name="Yang G."/>
            <person name="Zhang L."/>
            <person name="Yang X."/>
            <person name="Zhao S."/>
            <person name="Ji Z."/>
            <person name="Zhou Q."/>
            <person name="Hu M."/>
            <person name="Wang Y."/>
            <person name="Chen M."/>
            <person name="Xu Y."/>
            <person name="Jin H."/>
            <person name="Xiao X."/>
            <person name="Hu G."/>
            <person name="Bao F."/>
            <person name="Hu Y."/>
            <person name="Wan P."/>
            <person name="Li L."/>
            <person name="Deng X."/>
            <person name="Kuang T."/>
            <person name="Xiang C."/>
            <person name="Zhu J.K."/>
            <person name="Oliver M.J."/>
            <person name="He Y."/>
        </authorList>
    </citation>
    <scope>NUCLEOTIDE SEQUENCE [LARGE SCALE GENOMIC DNA]</scope>
    <source>
        <strain evidence="3">cv. XS01</strain>
    </source>
</reference>